<evidence type="ECO:0000256" key="19">
    <source>
        <dbReference type="ARBA" id="ARBA00044770"/>
    </source>
</evidence>
<evidence type="ECO:0000256" key="14">
    <source>
        <dbReference type="ARBA" id="ARBA00032370"/>
    </source>
</evidence>
<dbReference type="InterPro" id="IPR001182">
    <property type="entry name" value="FtsW/RodA"/>
</dbReference>
<dbReference type="GO" id="GO:0005886">
    <property type="term" value="C:plasma membrane"/>
    <property type="evidence" value="ECO:0007669"/>
    <property type="project" value="UniProtKB-SubCell"/>
</dbReference>
<dbReference type="Pfam" id="PF01098">
    <property type="entry name" value="FTSW_RODA_SPOVE"/>
    <property type="match status" value="1"/>
</dbReference>
<feature type="transmembrane region" description="Helical" evidence="21">
    <location>
        <begin position="161"/>
        <end position="177"/>
    </location>
</feature>
<evidence type="ECO:0000256" key="7">
    <source>
        <dbReference type="ARBA" id="ARBA00022692"/>
    </source>
</evidence>
<keyword evidence="9" id="KW-0573">Peptidoglycan synthesis</keyword>
<dbReference type="GO" id="GO:0008955">
    <property type="term" value="F:peptidoglycan glycosyltransferase activity"/>
    <property type="evidence" value="ECO:0007669"/>
    <property type="project" value="UniProtKB-EC"/>
</dbReference>
<evidence type="ECO:0000256" key="9">
    <source>
        <dbReference type="ARBA" id="ARBA00022984"/>
    </source>
</evidence>
<comment type="subcellular location">
    <subcellularLocation>
        <location evidence="1">Cell membrane</location>
        <topology evidence="1">Multi-pass membrane protein</topology>
    </subcellularLocation>
</comment>
<dbReference type="PANTHER" id="PTHR30474">
    <property type="entry name" value="CELL CYCLE PROTEIN"/>
    <property type="match status" value="1"/>
</dbReference>
<reference evidence="22 23" key="1">
    <citation type="journal article" date="2016" name="Nat. Commun.">
        <title>Thousands of microbial genomes shed light on interconnected biogeochemical processes in an aquifer system.</title>
        <authorList>
            <person name="Anantharaman K."/>
            <person name="Brown C.T."/>
            <person name="Hug L.A."/>
            <person name="Sharon I."/>
            <person name="Castelle C.J."/>
            <person name="Probst A.J."/>
            <person name="Thomas B.C."/>
            <person name="Singh A."/>
            <person name="Wilkins M.J."/>
            <person name="Karaoz U."/>
            <person name="Brodie E.L."/>
            <person name="Williams K.H."/>
            <person name="Hubbard S.S."/>
            <person name="Banfield J.F."/>
        </authorList>
    </citation>
    <scope>NUCLEOTIDE SEQUENCE [LARGE SCALE GENOMIC DNA]</scope>
</reference>
<protein>
    <recommendedName>
        <fullName evidence="17">Probable peptidoglycan glycosyltransferase FtsW</fullName>
        <ecNumber evidence="19">2.4.99.28</ecNumber>
    </recommendedName>
    <alternativeName>
        <fullName evidence="18">Cell division protein FtsW</fullName>
    </alternativeName>
    <alternativeName>
        <fullName evidence="15">Cell wall polymerase</fullName>
    </alternativeName>
    <alternativeName>
        <fullName evidence="14">Peptidoglycan polymerase</fullName>
    </alternativeName>
</protein>
<dbReference type="GO" id="GO:0032153">
    <property type="term" value="C:cell division site"/>
    <property type="evidence" value="ECO:0007669"/>
    <property type="project" value="TreeGrafter"/>
</dbReference>
<feature type="transmembrane region" description="Helical" evidence="21">
    <location>
        <begin position="298"/>
        <end position="316"/>
    </location>
</feature>
<evidence type="ECO:0000313" key="22">
    <source>
        <dbReference type="EMBL" id="OGE19697.1"/>
    </source>
</evidence>
<keyword evidence="3" id="KW-1003">Cell membrane</keyword>
<feature type="transmembrane region" description="Helical" evidence="21">
    <location>
        <begin position="110"/>
        <end position="133"/>
    </location>
</feature>
<evidence type="ECO:0000256" key="18">
    <source>
        <dbReference type="ARBA" id="ARBA00041418"/>
    </source>
</evidence>
<feature type="transmembrane region" description="Helical" evidence="21">
    <location>
        <begin position="336"/>
        <end position="356"/>
    </location>
</feature>
<keyword evidence="8" id="KW-0133">Cell shape</keyword>
<evidence type="ECO:0000256" key="20">
    <source>
        <dbReference type="ARBA" id="ARBA00049902"/>
    </source>
</evidence>
<feature type="transmembrane region" description="Helical" evidence="21">
    <location>
        <begin position="52"/>
        <end position="71"/>
    </location>
</feature>
<comment type="catalytic activity">
    <reaction evidence="20">
        <text>[GlcNAc-(1-&gt;4)-Mur2Ac(oyl-L-Ala-gamma-D-Glu-L-Lys-D-Ala-D-Ala)](n)-di-trans,octa-cis-undecaprenyl diphosphate + beta-D-GlcNAc-(1-&gt;4)-Mur2Ac(oyl-L-Ala-gamma-D-Glu-L-Lys-D-Ala-D-Ala)-di-trans,octa-cis-undecaprenyl diphosphate = [GlcNAc-(1-&gt;4)-Mur2Ac(oyl-L-Ala-gamma-D-Glu-L-Lys-D-Ala-D-Ala)](n+1)-di-trans,octa-cis-undecaprenyl diphosphate + di-trans,octa-cis-undecaprenyl diphosphate + H(+)</text>
        <dbReference type="Rhea" id="RHEA:23708"/>
        <dbReference type="Rhea" id="RHEA-COMP:9602"/>
        <dbReference type="Rhea" id="RHEA-COMP:9603"/>
        <dbReference type="ChEBI" id="CHEBI:15378"/>
        <dbReference type="ChEBI" id="CHEBI:58405"/>
        <dbReference type="ChEBI" id="CHEBI:60033"/>
        <dbReference type="ChEBI" id="CHEBI:78435"/>
        <dbReference type="EC" id="2.4.99.28"/>
    </reaction>
</comment>
<feature type="transmembrane region" description="Helical" evidence="21">
    <location>
        <begin position="13"/>
        <end position="31"/>
    </location>
</feature>
<dbReference type="InterPro" id="IPR013437">
    <property type="entry name" value="FtsW"/>
</dbReference>
<organism evidence="22 23">
    <name type="scientific">Candidatus Daviesbacteria bacterium RIFCSPHIGHO2_01_FULL_41_23</name>
    <dbReference type="NCBI Taxonomy" id="1797764"/>
    <lineage>
        <taxon>Bacteria</taxon>
        <taxon>Candidatus Daviesiibacteriota</taxon>
    </lineage>
</organism>
<feature type="transmembrane region" description="Helical" evidence="21">
    <location>
        <begin position="261"/>
        <end position="286"/>
    </location>
</feature>
<evidence type="ECO:0000256" key="6">
    <source>
        <dbReference type="ARBA" id="ARBA00022679"/>
    </source>
</evidence>
<evidence type="ECO:0000256" key="13">
    <source>
        <dbReference type="ARBA" id="ARBA00023316"/>
    </source>
</evidence>
<evidence type="ECO:0000256" key="16">
    <source>
        <dbReference type="ARBA" id="ARBA00038053"/>
    </source>
</evidence>
<accession>A0A1F5ITN8</accession>
<dbReference type="EC" id="2.4.99.28" evidence="19"/>
<dbReference type="GO" id="GO:0008360">
    <property type="term" value="P:regulation of cell shape"/>
    <property type="evidence" value="ECO:0007669"/>
    <property type="project" value="UniProtKB-KW"/>
</dbReference>
<keyword evidence="7 21" id="KW-0812">Transmembrane</keyword>
<proteinExistence type="inferred from homology"/>
<keyword evidence="11 21" id="KW-0472">Membrane</keyword>
<evidence type="ECO:0000256" key="1">
    <source>
        <dbReference type="ARBA" id="ARBA00004651"/>
    </source>
</evidence>
<feature type="transmembrane region" description="Helical" evidence="21">
    <location>
        <begin position="222"/>
        <end position="241"/>
    </location>
</feature>
<keyword evidence="12" id="KW-0131">Cell cycle</keyword>
<dbReference type="NCBIfam" id="TIGR02614">
    <property type="entry name" value="ftsW"/>
    <property type="match status" value="1"/>
</dbReference>
<evidence type="ECO:0000256" key="3">
    <source>
        <dbReference type="ARBA" id="ARBA00022475"/>
    </source>
</evidence>
<evidence type="ECO:0000256" key="17">
    <source>
        <dbReference type="ARBA" id="ARBA00041185"/>
    </source>
</evidence>
<evidence type="ECO:0000256" key="21">
    <source>
        <dbReference type="SAM" id="Phobius"/>
    </source>
</evidence>
<dbReference type="GO" id="GO:0071555">
    <property type="term" value="P:cell wall organization"/>
    <property type="evidence" value="ECO:0007669"/>
    <property type="project" value="UniProtKB-KW"/>
</dbReference>
<keyword evidence="4 22" id="KW-0132">Cell division</keyword>
<evidence type="ECO:0000313" key="23">
    <source>
        <dbReference type="Proteomes" id="UP000176336"/>
    </source>
</evidence>
<feature type="transmembrane region" description="Helical" evidence="21">
    <location>
        <begin position="139"/>
        <end position="156"/>
    </location>
</feature>
<comment type="pathway">
    <text evidence="2">Cell wall biogenesis; peptidoglycan biosynthesis.</text>
</comment>
<dbReference type="AlphaFoldDB" id="A0A1F5ITN8"/>
<keyword evidence="13" id="KW-0961">Cell wall biogenesis/degradation</keyword>
<comment type="caution">
    <text evidence="22">The sequence shown here is derived from an EMBL/GenBank/DDBJ whole genome shotgun (WGS) entry which is preliminary data.</text>
</comment>
<evidence type="ECO:0000256" key="2">
    <source>
        <dbReference type="ARBA" id="ARBA00004752"/>
    </source>
</evidence>
<sequence length="361" mass="38839">MIHSLPQKQRLDFPLLFTVAALVIFGLLMVYDSSAIAGLRDFKDSLYYIRQQLMWVVVGGISMLFFAHFNYKKFKGLAVPFFLFSLLLLLAVFIPGLGVSGGGAHRWLRLGMLTVQPAEIIKLTGVLYLAVLFEKKVKLIPFLILIGGLTFITAVLQRDLGSSAVFAATAVVLYLGAGGSLVYFAIGIPVAVSAFLLLIFTSAYRSKRVLAFLDPFSDPQGYTYHISQVLIALGSGGLFGLGLGHSRQKFEYIPEVSTDSIFGIVGEELGFLGGSLLIGLFVILLIRGFKIAGSCQDNFGRILAIGLISWLGIQAIVNLSSMTALMPLTGVPLPFISYGGSALVANLTAVGILLNISKQSS</sequence>
<feature type="transmembrane region" description="Helical" evidence="21">
    <location>
        <begin position="77"/>
        <end position="98"/>
    </location>
</feature>
<evidence type="ECO:0000256" key="5">
    <source>
        <dbReference type="ARBA" id="ARBA00022676"/>
    </source>
</evidence>
<dbReference type="PANTHER" id="PTHR30474:SF2">
    <property type="entry name" value="PEPTIDOGLYCAN GLYCOSYLTRANSFERASE FTSW-RELATED"/>
    <property type="match status" value="1"/>
</dbReference>
<keyword evidence="10 21" id="KW-1133">Transmembrane helix</keyword>
<comment type="similarity">
    <text evidence="16">Belongs to the SEDS family. FtsW subfamily.</text>
</comment>
<evidence type="ECO:0000256" key="4">
    <source>
        <dbReference type="ARBA" id="ARBA00022618"/>
    </source>
</evidence>
<gene>
    <name evidence="22" type="ORF">A2871_03505</name>
</gene>
<dbReference type="GO" id="GO:0015648">
    <property type="term" value="F:lipid-linked peptidoglycan transporter activity"/>
    <property type="evidence" value="ECO:0007669"/>
    <property type="project" value="TreeGrafter"/>
</dbReference>
<evidence type="ECO:0000256" key="12">
    <source>
        <dbReference type="ARBA" id="ARBA00023306"/>
    </source>
</evidence>
<evidence type="ECO:0000256" key="15">
    <source>
        <dbReference type="ARBA" id="ARBA00033270"/>
    </source>
</evidence>
<name>A0A1F5ITN8_9BACT</name>
<evidence type="ECO:0000256" key="11">
    <source>
        <dbReference type="ARBA" id="ARBA00023136"/>
    </source>
</evidence>
<evidence type="ECO:0000256" key="8">
    <source>
        <dbReference type="ARBA" id="ARBA00022960"/>
    </source>
</evidence>
<dbReference type="Proteomes" id="UP000176336">
    <property type="component" value="Unassembled WGS sequence"/>
</dbReference>
<evidence type="ECO:0000256" key="10">
    <source>
        <dbReference type="ARBA" id="ARBA00022989"/>
    </source>
</evidence>
<dbReference type="GO" id="GO:0051301">
    <property type="term" value="P:cell division"/>
    <property type="evidence" value="ECO:0007669"/>
    <property type="project" value="UniProtKB-KW"/>
</dbReference>
<dbReference type="GO" id="GO:0009252">
    <property type="term" value="P:peptidoglycan biosynthetic process"/>
    <property type="evidence" value="ECO:0007669"/>
    <property type="project" value="UniProtKB-KW"/>
</dbReference>
<keyword evidence="6" id="KW-0808">Transferase</keyword>
<dbReference type="EMBL" id="MFCR01000002">
    <property type="protein sequence ID" value="OGE19697.1"/>
    <property type="molecule type" value="Genomic_DNA"/>
</dbReference>
<keyword evidence="5" id="KW-0328">Glycosyltransferase</keyword>